<dbReference type="Gene3D" id="3.80.10.10">
    <property type="entry name" value="Ribonuclease Inhibitor"/>
    <property type="match status" value="2"/>
</dbReference>
<sequence length="834" mass="91527">MQKGAMAVVHTGAFVRIILQYLASPNDVLALLQALPRHALDAPLAALRTLVVAAWDTLRLEWPHVRIEAMPTSCLGITLAALPLFQSIRIRSLSSLNAVLCDACGELELTAHAPLEATIAFASVWGHKIASMHVEPWLHADDKDALAHILGLCTGLDEISIQADDADQSLLAAVLGAQHATRVSLFSLKMGDCECGDWRPLFAEWLASGRAAHLSLNGFRCGDNDGLARAIAATATLTSLALVDVDSVLESFVHAVIPLPHVTQLCLSTSAADDVIVKAFLTRVVHRSKLVELEIQAENASDLTFLTALLPQLDTLQKLVLKDCDMHIAPVLRSSTSCLQMLHMHTCRMADEAVLWLLAWASTSPALTTVQFDAIPTPQSQYLDRFCQYLGQWIAAGVECVTLRDCRLDEMSVMAIESALRHARRSSSALLVCIEDVDRRYIPTLLAALPIFRSITIKRELTKELRRSAIHEPMMTLYATALAFASKWGHKVESIVVKLRDMMEATDALPRFLDLCTGLDSIVVNVDTSDVAFVAATIRAAQRVTRMHLLSYKEGGFNGGDWRLHLGAWLASGHATHLLKLDCAYGLLQGLVDAGIPPKALTELRLTLSEDETCAEPFLTNLINLSALETLEVVSVIELDATFVMALLPRLVKLQELTINFCGLHAVHAAPAPNYLRTLNVSHCNMSDETCLSLLDWASQSPCLQTVALNMCRTVRSKPELFGRYLTRWITGGVASVVLDRCVLDETSILAIANALRHSRRSTLFTLSLDVERFNLELYRMLFEALATCTGVGIRGHGAILHSRNDCDQIETWVSELGLYYDKCGFVLHFDSPS</sequence>
<accession>T0QND0</accession>
<dbReference type="EMBL" id="JH767151">
    <property type="protein sequence ID" value="EQC35335.1"/>
    <property type="molecule type" value="Genomic_DNA"/>
</dbReference>
<reference evidence="1 2" key="1">
    <citation type="submission" date="2012-04" db="EMBL/GenBank/DDBJ databases">
        <title>The Genome Sequence of Saprolegnia declina VS20.</title>
        <authorList>
            <consortium name="The Broad Institute Genome Sequencing Platform"/>
            <person name="Russ C."/>
            <person name="Nusbaum C."/>
            <person name="Tyler B."/>
            <person name="van West P."/>
            <person name="Dieguez-Uribeondo J."/>
            <person name="de Bruijn I."/>
            <person name="Tripathy S."/>
            <person name="Jiang R."/>
            <person name="Young S.K."/>
            <person name="Zeng Q."/>
            <person name="Gargeya S."/>
            <person name="Fitzgerald M."/>
            <person name="Haas B."/>
            <person name="Abouelleil A."/>
            <person name="Alvarado L."/>
            <person name="Arachchi H.M."/>
            <person name="Berlin A."/>
            <person name="Chapman S.B."/>
            <person name="Goldberg J."/>
            <person name="Griggs A."/>
            <person name="Gujja S."/>
            <person name="Hansen M."/>
            <person name="Howarth C."/>
            <person name="Imamovic A."/>
            <person name="Larimer J."/>
            <person name="McCowen C."/>
            <person name="Montmayeur A."/>
            <person name="Murphy C."/>
            <person name="Neiman D."/>
            <person name="Pearson M."/>
            <person name="Priest M."/>
            <person name="Roberts A."/>
            <person name="Saif S."/>
            <person name="Shea T."/>
            <person name="Sisk P."/>
            <person name="Sykes S."/>
            <person name="Wortman J."/>
            <person name="Nusbaum C."/>
            <person name="Birren B."/>
        </authorList>
    </citation>
    <scope>NUCLEOTIDE SEQUENCE [LARGE SCALE GENOMIC DNA]</scope>
    <source>
        <strain evidence="1 2">VS20</strain>
    </source>
</reference>
<evidence type="ECO:0000313" key="1">
    <source>
        <dbReference type="EMBL" id="EQC35335.1"/>
    </source>
</evidence>
<dbReference type="InterPro" id="IPR032675">
    <property type="entry name" value="LRR_dom_sf"/>
</dbReference>
<dbReference type="RefSeq" id="XP_008611085.1">
    <property type="nucleotide sequence ID" value="XM_008612863.1"/>
</dbReference>
<dbReference type="InParanoid" id="T0QND0"/>
<dbReference type="Proteomes" id="UP000030762">
    <property type="component" value="Unassembled WGS sequence"/>
</dbReference>
<dbReference type="AlphaFoldDB" id="T0QND0"/>
<proteinExistence type="predicted"/>
<keyword evidence="2" id="KW-1185">Reference proteome</keyword>
<dbReference type="OrthoDB" id="10485118at2759"/>
<name>T0QND0_SAPDV</name>
<dbReference type="GeneID" id="19947774"/>
<gene>
    <name evidence="1" type="ORF">SDRG_07047</name>
</gene>
<organism evidence="1 2">
    <name type="scientific">Saprolegnia diclina (strain VS20)</name>
    <dbReference type="NCBI Taxonomy" id="1156394"/>
    <lineage>
        <taxon>Eukaryota</taxon>
        <taxon>Sar</taxon>
        <taxon>Stramenopiles</taxon>
        <taxon>Oomycota</taxon>
        <taxon>Saprolegniomycetes</taxon>
        <taxon>Saprolegniales</taxon>
        <taxon>Saprolegniaceae</taxon>
        <taxon>Saprolegnia</taxon>
    </lineage>
</organism>
<dbReference type="SUPFAM" id="SSF52047">
    <property type="entry name" value="RNI-like"/>
    <property type="match status" value="2"/>
</dbReference>
<protein>
    <submittedName>
        <fullName evidence="1">Uncharacterized protein</fullName>
    </submittedName>
</protein>
<evidence type="ECO:0000313" key="2">
    <source>
        <dbReference type="Proteomes" id="UP000030762"/>
    </source>
</evidence>
<dbReference type="VEuPathDB" id="FungiDB:SDRG_07047"/>